<dbReference type="PANTHER" id="PTHR23120:SF0">
    <property type="entry name" value="MAESTRO HEAT-LIKE REPEAT FAMILY MEMBER 1"/>
    <property type="match status" value="1"/>
</dbReference>
<proteinExistence type="predicted"/>
<dbReference type="InterPro" id="IPR056282">
    <property type="entry name" value="MROH2B-like_N_HEAT"/>
</dbReference>
<dbReference type="Pfam" id="PF23221">
    <property type="entry name" value="HEAT_MROH2B_1st"/>
    <property type="match status" value="1"/>
</dbReference>
<feature type="domain" description="Maestro/Maestro-like HEAT-repeats" evidence="7">
    <location>
        <begin position="1471"/>
        <end position="1749"/>
    </location>
</feature>
<evidence type="ECO:0000256" key="1">
    <source>
        <dbReference type="ARBA" id="ARBA00022737"/>
    </source>
</evidence>
<evidence type="ECO:0000259" key="6">
    <source>
        <dbReference type="Pfam" id="PF23221"/>
    </source>
</evidence>
<feature type="region of interest" description="Disordered" evidence="3">
    <location>
        <begin position="642"/>
        <end position="663"/>
    </location>
</feature>
<feature type="domain" description="MROH2B-like HEAT-repeats" evidence="5">
    <location>
        <begin position="285"/>
        <end position="636"/>
    </location>
</feature>
<feature type="domain" description="MROH2B-like HEAT-repeats" evidence="5">
    <location>
        <begin position="666"/>
        <end position="944"/>
    </location>
</feature>
<evidence type="ECO:0000259" key="5">
    <source>
        <dbReference type="Pfam" id="PF23210"/>
    </source>
</evidence>
<dbReference type="InterPro" id="IPR045206">
    <property type="entry name" value="Maestro_heat-like_prot"/>
</dbReference>
<feature type="repeat" description="HEAT" evidence="2">
    <location>
        <begin position="1722"/>
        <end position="1752"/>
    </location>
</feature>
<accession>A0A7E4WCQ6</accession>
<dbReference type="Gene3D" id="1.25.10.10">
    <property type="entry name" value="Leucine-rich Repeat Variant"/>
    <property type="match status" value="3"/>
</dbReference>
<name>A0A7E4WCQ6_PANRE</name>
<dbReference type="Pfam" id="PF23227">
    <property type="entry name" value="HEAT_MROH2B_C"/>
    <property type="match status" value="1"/>
</dbReference>
<dbReference type="SUPFAM" id="SSF48371">
    <property type="entry name" value="ARM repeat"/>
    <property type="match status" value="3"/>
</dbReference>
<reference evidence="9" key="2">
    <citation type="submission" date="2020-10" db="UniProtKB">
        <authorList>
            <consortium name="WormBaseParasite"/>
        </authorList>
    </citation>
    <scope>IDENTIFICATION</scope>
</reference>
<dbReference type="PROSITE" id="PS50077">
    <property type="entry name" value="HEAT_REPEAT"/>
    <property type="match status" value="1"/>
</dbReference>
<evidence type="ECO:0000313" key="9">
    <source>
        <dbReference type="WBParaSite" id="Pan_g9777.t2"/>
    </source>
</evidence>
<dbReference type="InterPro" id="IPR021133">
    <property type="entry name" value="HEAT_type_2"/>
</dbReference>
<protein>
    <submittedName>
        <fullName evidence="9">Condensin complex subunit 1</fullName>
    </submittedName>
</protein>
<evidence type="ECO:0000259" key="4">
    <source>
        <dbReference type="Pfam" id="PF21047"/>
    </source>
</evidence>
<dbReference type="Pfam" id="PF23210">
    <property type="entry name" value="HEAT_Maestro_2"/>
    <property type="match status" value="2"/>
</dbReference>
<dbReference type="InterPro" id="IPR055406">
    <property type="entry name" value="HEAT_Maestro"/>
</dbReference>
<dbReference type="InterPro" id="IPR048465">
    <property type="entry name" value="Maestro-like_HEAT"/>
</dbReference>
<evidence type="ECO:0000256" key="3">
    <source>
        <dbReference type="SAM" id="MobiDB-lite"/>
    </source>
</evidence>
<organism evidence="8 9">
    <name type="scientific">Panagrellus redivivus</name>
    <name type="common">Microworm</name>
    <dbReference type="NCBI Taxonomy" id="6233"/>
    <lineage>
        <taxon>Eukaryota</taxon>
        <taxon>Metazoa</taxon>
        <taxon>Ecdysozoa</taxon>
        <taxon>Nematoda</taxon>
        <taxon>Chromadorea</taxon>
        <taxon>Rhabditida</taxon>
        <taxon>Tylenchina</taxon>
        <taxon>Panagrolaimomorpha</taxon>
        <taxon>Panagrolaimoidea</taxon>
        <taxon>Panagrolaimidae</taxon>
        <taxon>Panagrellus</taxon>
    </lineage>
</organism>
<feature type="domain" description="Maestro-like HEAT-repeats" evidence="4">
    <location>
        <begin position="1000"/>
        <end position="1245"/>
    </location>
</feature>
<feature type="domain" description="MROH2B-like N-terminal HEAT-repeats" evidence="6">
    <location>
        <begin position="44"/>
        <end position="274"/>
    </location>
</feature>
<keyword evidence="8" id="KW-1185">Reference proteome</keyword>
<dbReference type="WBParaSite" id="Pan_g9777.t2">
    <property type="protein sequence ID" value="Pan_g9777.t2"/>
    <property type="gene ID" value="Pan_g9777"/>
</dbReference>
<dbReference type="Proteomes" id="UP000492821">
    <property type="component" value="Unassembled WGS sequence"/>
</dbReference>
<dbReference type="InterPro" id="IPR055408">
    <property type="entry name" value="HEAT_MROH2B-like"/>
</dbReference>
<dbReference type="InterPro" id="IPR016024">
    <property type="entry name" value="ARM-type_fold"/>
</dbReference>
<reference evidence="8" key="1">
    <citation type="journal article" date="2013" name="Genetics">
        <title>The draft genome and transcriptome of Panagrellus redivivus are shaped by the harsh demands of a free-living lifestyle.</title>
        <authorList>
            <person name="Srinivasan J."/>
            <person name="Dillman A.R."/>
            <person name="Macchietto M.G."/>
            <person name="Heikkinen L."/>
            <person name="Lakso M."/>
            <person name="Fracchia K.M."/>
            <person name="Antoshechkin I."/>
            <person name="Mortazavi A."/>
            <person name="Wong G."/>
            <person name="Sternberg P.W."/>
        </authorList>
    </citation>
    <scope>NUCLEOTIDE SEQUENCE [LARGE SCALE GENOMIC DNA]</scope>
    <source>
        <strain evidence="8">MT8872</strain>
    </source>
</reference>
<dbReference type="GO" id="GO:0005737">
    <property type="term" value="C:cytoplasm"/>
    <property type="evidence" value="ECO:0007669"/>
    <property type="project" value="TreeGrafter"/>
</dbReference>
<evidence type="ECO:0000256" key="2">
    <source>
        <dbReference type="PROSITE-ProRule" id="PRU00103"/>
    </source>
</evidence>
<evidence type="ECO:0000313" key="8">
    <source>
        <dbReference type="Proteomes" id="UP000492821"/>
    </source>
</evidence>
<sequence>MTTFRPARRNMTVHLKELVISLFECATSTTEEDIRAKVRDSFLTIGQSQPAVFLEASHAYLVQNSRLTTPNRAYVLDSIAAVLDAPGVVSRIDEQEALLTINLAIQETLMSKDDELAEAGRNILTVLSKHVKLVNHVLDGLLQKFPPGVSTPPNKYVPQTLGAIALTNARGFVPFLTDILCRTVPLLSHIKPEPLRSIWSRALSAFVDALVEYQSAASNDDSTQSHGAGLIHVSEQLQRDYCDQMELILDVVMNWISAKDPKTRADAFECVGSLLLLASNARVLKELKKVVTTFLNMYKKGSLDDQFSMTKGMFFFLVRACSDDNVPVEPYLDDICNCLFVHVTVQNEQIDDTTRSTISPITMRLRNEVCRCFLAASQRFGDKLVYYLLHKMQSVQDSVKLGAIDLIRHLLNASECNMEDKRSLIVMGLKPLLTDDTLSVRVKSSMCQLCVALADHGYVHIDSGGANVIHFLTTNLVAEHDPVSKKNLTPPSATELTQLRNQSAQALCTIANTCDSAHQLLWPQLLELICAENYNTVATDVFKVLRILVQKMEQLGNKVSFDFSAETHPRAAGPHQVLVRLMTCMNIAPLSSALTVRAREAVKLLKVLGEAIQPSIGPIISKELPSLLHTLDGTTTPVEALSPVRSSARRMTSPEPPSPHDVKKAKVERFQASVLGLLKELTSISASKEWLEALASAQGKQLSLYTNAPHDKAFLATCLGFTLARLTDEKFVKDHIVLAFRTINHSSAVERRGMASAVGQCARQHTALMLTELENVTKWEHSKRGSSGLLGFIKDAYHRGTDAGAIFLRATVVLSYGFLVTICPTDFLPQRLDQTVLPFLRQYMIESKNDVVVREAHLETIHMIAQAVERLTSDYKLEARYEMLSYVKEYVNQENPEMLSTWVRLLACRASTSLVRLEPPLSDNELWDLASVLSKFVLTICREKPGLKTINDDETSTTMDATVNEYRQAIAQMVVKRPVVETVCQMLKIFSPYFGSNFDYERLRSIEVTVLVLKLYFKNATDYTIGHASDFSPLSMLLARLSPRIVDSLHAVRQSAIHAVWLSFQLSFLHKGQMTNSGHDLDLSDEPALFDLNNFRESYLAFDGKLDSMKGRAAIAALAKEIESHLPQSQLQTYLSALFKMLNDKQNNVSSAAAQLLSVILHDRGQLLHEEAEIIVATILENLPTVHPVIQTYTDLLNALTFFADHQLQIVVEVLLRQAVPHSNSVADAWKMLVAQHSQFSPADQVLEVPVCVADEGTGHFEIVDLSGGCVVKLVNPALVGQMAALAEMIKFGEPDEVIISRTPKLLALLLHNLVAVMEAQYPGAVPVAPVQAATLTNGETGKPKRKECTIITAELKRVSASPAALVTETLRTLLERLHAENVIEAMNHERAWTHLTKLDDYIDAIFVMTNALCEFYPAHMRAWIEASFGGHAHTCEFYRIANAALLSSLITRCPKAESGEFDDALLDSIVAELKQLIMDKSLLVRKLTIRAYTAIGKLAKSASNGEAIAQKYARIAFEAGLNGLDDAYDRKDEIASESIYALDSVVAVVDVDFVAERLSSLLLKLRPCFEKESAALRAVAFRLYGQLGSIVGEASEFKQSIHENIVSILLHLNDKDSEVSQNCAKVLIQTAPLLSLDTFSTLVDDTLFDGKPPSAYPNFLKDVGQILAVSYPDRLNAYALGCSNYYKSQFADIRSNAALFTGFLLEPLSPALRGTLSKELIFTSLVALLRDPSSKVRLSTIRAISCLHEFA</sequence>
<dbReference type="Pfam" id="PF21047">
    <property type="entry name" value="HEAT_Maestro"/>
    <property type="match status" value="1"/>
</dbReference>
<dbReference type="InterPro" id="IPR011989">
    <property type="entry name" value="ARM-like"/>
</dbReference>
<keyword evidence="1" id="KW-0677">Repeat</keyword>
<evidence type="ECO:0000259" key="7">
    <source>
        <dbReference type="Pfam" id="PF23227"/>
    </source>
</evidence>
<dbReference type="PANTHER" id="PTHR23120">
    <property type="entry name" value="MAESTRO-RELATED HEAT DOMAIN-CONTAINING"/>
    <property type="match status" value="1"/>
</dbReference>